<dbReference type="OrthoDB" id="407509at2759"/>
<evidence type="ECO:0000313" key="2">
    <source>
        <dbReference type="Proteomes" id="UP000270094"/>
    </source>
</evidence>
<gene>
    <name evidence="1" type="ORF">SVUK_LOCUS11787</name>
</gene>
<dbReference type="EMBL" id="UYYB01097732">
    <property type="protein sequence ID" value="VDM76789.1"/>
    <property type="molecule type" value="Genomic_DNA"/>
</dbReference>
<dbReference type="AlphaFoldDB" id="A0A3P7JA02"/>
<sequence>MRSSCLHDPAEYVSKAKHRWAGHIMRTDNRWTLRGLKRIPHEAKRRHRPDELTLVARMDQLKSQLIRNNDRREHRCGNAMPASWMTLARSRNGWRNCCGLTSEDAV</sequence>
<evidence type="ECO:0000313" key="1">
    <source>
        <dbReference type="EMBL" id="VDM76789.1"/>
    </source>
</evidence>
<protein>
    <submittedName>
        <fullName evidence="1">Uncharacterized protein</fullName>
    </submittedName>
</protein>
<accession>A0A3P7JA02</accession>
<proteinExistence type="predicted"/>
<name>A0A3P7JA02_STRVU</name>
<keyword evidence="2" id="KW-1185">Reference proteome</keyword>
<organism evidence="1 2">
    <name type="scientific">Strongylus vulgaris</name>
    <name type="common">Blood worm</name>
    <dbReference type="NCBI Taxonomy" id="40348"/>
    <lineage>
        <taxon>Eukaryota</taxon>
        <taxon>Metazoa</taxon>
        <taxon>Ecdysozoa</taxon>
        <taxon>Nematoda</taxon>
        <taxon>Chromadorea</taxon>
        <taxon>Rhabditida</taxon>
        <taxon>Rhabditina</taxon>
        <taxon>Rhabditomorpha</taxon>
        <taxon>Strongyloidea</taxon>
        <taxon>Strongylidae</taxon>
        <taxon>Strongylus</taxon>
    </lineage>
</organism>
<reference evidence="1 2" key="1">
    <citation type="submission" date="2018-11" db="EMBL/GenBank/DDBJ databases">
        <authorList>
            <consortium name="Pathogen Informatics"/>
        </authorList>
    </citation>
    <scope>NUCLEOTIDE SEQUENCE [LARGE SCALE GENOMIC DNA]</scope>
</reference>
<dbReference type="Proteomes" id="UP000270094">
    <property type="component" value="Unassembled WGS sequence"/>
</dbReference>